<evidence type="ECO:0000313" key="1">
    <source>
        <dbReference type="EMBL" id="MBK1660946.1"/>
    </source>
</evidence>
<name>A0ABS1D319_9PROT</name>
<dbReference type="InterPro" id="IPR056238">
    <property type="entry name" value="YunG-like"/>
</dbReference>
<proteinExistence type="predicted"/>
<protein>
    <submittedName>
        <fullName evidence="1">Uncharacterized protein</fullName>
    </submittedName>
</protein>
<sequence>MTPGRLLAALRLAWSPATGSLWRPEEPARGRCDVTALVVQEWLGGEILKTPLPEGRHFHNRVDRARLDLTAGQFAAPIAYRDLPSSCAESLAATRPGQVETLRARLRTAAHGAGGGHDAMHGGIRR</sequence>
<accession>A0ABS1D319</accession>
<dbReference type="RefSeq" id="WP_133222580.1">
    <property type="nucleotide sequence ID" value="NZ_NRSG01000231.1"/>
</dbReference>
<dbReference type="Proteomes" id="UP000697995">
    <property type="component" value="Unassembled WGS sequence"/>
</dbReference>
<organism evidence="1 2">
    <name type="scientific">Paracraurococcus ruber</name>
    <dbReference type="NCBI Taxonomy" id="77675"/>
    <lineage>
        <taxon>Bacteria</taxon>
        <taxon>Pseudomonadati</taxon>
        <taxon>Pseudomonadota</taxon>
        <taxon>Alphaproteobacteria</taxon>
        <taxon>Acetobacterales</taxon>
        <taxon>Roseomonadaceae</taxon>
        <taxon>Paracraurococcus</taxon>
    </lineage>
</organism>
<reference evidence="1 2" key="1">
    <citation type="journal article" date="2020" name="Microorganisms">
        <title>Osmotic Adaptation and Compatible Solute Biosynthesis of Phototrophic Bacteria as Revealed from Genome Analyses.</title>
        <authorList>
            <person name="Imhoff J.F."/>
            <person name="Rahn T."/>
            <person name="Kunzel S."/>
            <person name="Keller A."/>
            <person name="Neulinger S.C."/>
        </authorList>
    </citation>
    <scope>NUCLEOTIDE SEQUENCE [LARGE SCALE GENOMIC DNA]</scope>
    <source>
        <strain evidence="1 2">DSM 15382</strain>
    </source>
</reference>
<dbReference type="Pfam" id="PF24585">
    <property type="entry name" value="YunG"/>
    <property type="match status" value="1"/>
</dbReference>
<keyword evidence="2" id="KW-1185">Reference proteome</keyword>
<gene>
    <name evidence="1" type="ORF">CKO45_22270</name>
</gene>
<dbReference type="EMBL" id="NRSG01000231">
    <property type="protein sequence ID" value="MBK1660946.1"/>
    <property type="molecule type" value="Genomic_DNA"/>
</dbReference>
<evidence type="ECO:0000313" key="2">
    <source>
        <dbReference type="Proteomes" id="UP000697995"/>
    </source>
</evidence>
<comment type="caution">
    <text evidence="1">The sequence shown here is derived from an EMBL/GenBank/DDBJ whole genome shotgun (WGS) entry which is preliminary data.</text>
</comment>